<keyword evidence="5" id="KW-0717">Septation</keyword>
<dbReference type="InterPro" id="IPR042233">
    <property type="entry name" value="Cell_div_ZapA_N"/>
</dbReference>
<dbReference type="PANTHER" id="PTHR34981:SF1">
    <property type="entry name" value="CELL DIVISION PROTEIN ZAPA"/>
    <property type="match status" value="1"/>
</dbReference>
<sequence>MSVGSGGTVTHVNVTIAGRPYRMACDAGDEARIVALAARVDARIGELASAFGTIDDLRLTVMAAFSIADDLASADRRLVEREAEIAQLQEQLATEKERAGAQEAQIAAAVNAVAERVENITADLTPTVQA</sequence>
<accession>A0ABX0V2T1</accession>
<comment type="subcellular location">
    <subcellularLocation>
        <location evidence="1">Cytoplasm</location>
    </subcellularLocation>
</comment>
<dbReference type="PANTHER" id="PTHR34981">
    <property type="entry name" value="CELL DIVISION PROTEIN ZAPA"/>
    <property type="match status" value="1"/>
</dbReference>
<dbReference type="Gene3D" id="3.30.160.880">
    <property type="entry name" value="Cell division protein ZapA protomer, N-terminal domain"/>
    <property type="match status" value="1"/>
</dbReference>
<evidence type="ECO:0000256" key="8">
    <source>
        <dbReference type="ARBA" id="ARBA00026068"/>
    </source>
</evidence>
<comment type="subunit">
    <text evidence="8">Homodimer. Interacts with FtsZ.</text>
</comment>
<keyword evidence="4 11" id="KW-0132">Cell division</keyword>
<name>A0ABX0V2T1_9HYPH</name>
<organism evidence="11 12">
    <name type="scientific">Pseudochelatococcus lubricantis</name>
    <dbReference type="NCBI Taxonomy" id="1538102"/>
    <lineage>
        <taxon>Bacteria</taxon>
        <taxon>Pseudomonadati</taxon>
        <taxon>Pseudomonadota</taxon>
        <taxon>Alphaproteobacteria</taxon>
        <taxon>Hyphomicrobiales</taxon>
        <taxon>Chelatococcaceae</taxon>
        <taxon>Pseudochelatococcus</taxon>
    </lineage>
</organism>
<gene>
    <name evidence="11" type="ORF">FHS82_003308</name>
</gene>
<evidence type="ECO:0000256" key="9">
    <source>
        <dbReference type="ARBA" id="ARBA00033158"/>
    </source>
</evidence>
<evidence type="ECO:0000313" key="12">
    <source>
        <dbReference type="Proteomes" id="UP001429580"/>
    </source>
</evidence>
<dbReference type="RefSeq" id="WP_343042601.1">
    <property type="nucleotide sequence ID" value="NZ_JAASQI010000008.1"/>
</dbReference>
<evidence type="ECO:0000256" key="3">
    <source>
        <dbReference type="ARBA" id="ARBA00022490"/>
    </source>
</evidence>
<dbReference type="SUPFAM" id="SSF102829">
    <property type="entry name" value="Cell division protein ZapA-like"/>
    <property type="match status" value="1"/>
</dbReference>
<dbReference type="InterPro" id="IPR007838">
    <property type="entry name" value="Cell_div_ZapA-like"/>
</dbReference>
<comment type="function">
    <text evidence="7">Activator of cell division through the inhibition of FtsZ GTPase activity, therefore promoting FtsZ assembly into bundles of protofilaments necessary for the formation of the division Z ring. It is recruited early at mid-cell but it is not essential for cell division.</text>
</comment>
<evidence type="ECO:0000256" key="10">
    <source>
        <dbReference type="SAM" id="Coils"/>
    </source>
</evidence>
<comment type="caution">
    <text evidence="11">The sequence shown here is derived from an EMBL/GenBank/DDBJ whole genome shotgun (WGS) entry which is preliminary data.</text>
</comment>
<evidence type="ECO:0000256" key="1">
    <source>
        <dbReference type="ARBA" id="ARBA00004496"/>
    </source>
</evidence>
<proteinExistence type="predicted"/>
<reference evidence="11 12" key="1">
    <citation type="submission" date="2020-03" db="EMBL/GenBank/DDBJ databases">
        <title>Genomic Encyclopedia of Type Strains, Phase IV (KMG-IV): sequencing the most valuable type-strain genomes for metagenomic binning, comparative biology and taxonomic classification.</title>
        <authorList>
            <person name="Goeker M."/>
        </authorList>
    </citation>
    <scope>NUCLEOTIDE SEQUENCE [LARGE SCALE GENOMIC DNA]</scope>
    <source>
        <strain evidence="11 12">DSM 103870</strain>
    </source>
</reference>
<dbReference type="Proteomes" id="UP001429580">
    <property type="component" value="Unassembled WGS sequence"/>
</dbReference>
<dbReference type="GO" id="GO:0051301">
    <property type="term" value="P:cell division"/>
    <property type="evidence" value="ECO:0007669"/>
    <property type="project" value="UniProtKB-KW"/>
</dbReference>
<dbReference type="Pfam" id="PF05164">
    <property type="entry name" value="ZapA"/>
    <property type="match status" value="1"/>
</dbReference>
<dbReference type="EMBL" id="JAASQI010000008">
    <property type="protein sequence ID" value="NIJ59453.1"/>
    <property type="molecule type" value="Genomic_DNA"/>
</dbReference>
<keyword evidence="6" id="KW-0131">Cell cycle</keyword>
<evidence type="ECO:0000313" key="11">
    <source>
        <dbReference type="EMBL" id="NIJ59453.1"/>
    </source>
</evidence>
<protein>
    <recommendedName>
        <fullName evidence="2">Cell division protein ZapA</fullName>
    </recommendedName>
    <alternativeName>
        <fullName evidence="9">Z ring-associated protein ZapA</fullName>
    </alternativeName>
</protein>
<evidence type="ECO:0000256" key="2">
    <source>
        <dbReference type="ARBA" id="ARBA00015195"/>
    </source>
</evidence>
<keyword evidence="3" id="KW-0963">Cytoplasm</keyword>
<evidence type="ECO:0000256" key="7">
    <source>
        <dbReference type="ARBA" id="ARBA00024910"/>
    </source>
</evidence>
<keyword evidence="10" id="KW-0175">Coiled coil</keyword>
<evidence type="ECO:0000256" key="5">
    <source>
        <dbReference type="ARBA" id="ARBA00023210"/>
    </source>
</evidence>
<evidence type="ECO:0000256" key="4">
    <source>
        <dbReference type="ARBA" id="ARBA00022618"/>
    </source>
</evidence>
<dbReference type="InterPro" id="IPR036192">
    <property type="entry name" value="Cell_div_ZapA-like_sf"/>
</dbReference>
<evidence type="ECO:0000256" key="6">
    <source>
        <dbReference type="ARBA" id="ARBA00023306"/>
    </source>
</evidence>
<keyword evidence="12" id="KW-1185">Reference proteome</keyword>
<feature type="coiled-coil region" evidence="10">
    <location>
        <begin position="71"/>
        <end position="105"/>
    </location>
</feature>